<dbReference type="Gramene" id="TraesCS2A03G0160200.1">
    <property type="protein sequence ID" value="TraesCS2A03G0160200.1.CDS"/>
    <property type="gene ID" value="TraesCS2A03G0160200"/>
</dbReference>
<keyword evidence="6" id="KW-0479">Metal-binding</keyword>
<evidence type="ECO:0000256" key="13">
    <source>
        <dbReference type="SAM" id="MobiDB-lite"/>
    </source>
</evidence>
<dbReference type="PANTHER" id="PTHR31356">
    <property type="entry name" value="THYLAKOID LUMENAL 29 KDA PROTEIN, CHLOROPLASTIC-RELATED"/>
    <property type="match status" value="1"/>
</dbReference>
<comment type="similarity">
    <text evidence="2">Belongs to the peroxidase family. Ascorbate peroxidase subfamily.</text>
</comment>
<evidence type="ECO:0000256" key="3">
    <source>
        <dbReference type="ARBA" id="ARBA00012940"/>
    </source>
</evidence>
<dbReference type="EnsemblPlants" id="TraesCS2A02G082100.1">
    <property type="protein sequence ID" value="TraesCS2A02G082100.1"/>
    <property type="gene ID" value="TraesCS2A02G082100"/>
</dbReference>
<dbReference type="AlphaFoldDB" id="A0A3B6AR02"/>
<dbReference type="SUPFAM" id="SSF48113">
    <property type="entry name" value="Heme-dependent peroxidases"/>
    <property type="match status" value="1"/>
</dbReference>
<dbReference type="Gramene" id="TraesCLE_scaffold_021675_01G000200.1">
    <property type="protein sequence ID" value="TraesCLE_scaffold_021675_01G000200.1"/>
    <property type="gene ID" value="TraesCLE_scaffold_021675_01G000200"/>
</dbReference>
<dbReference type="PROSITE" id="PS00435">
    <property type="entry name" value="PEROXIDASE_1"/>
    <property type="match status" value="1"/>
</dbReference>
<evidence type="ECO:0000256" key="11">
    <source>
        <dbReference type="ARBA" id="ARBA00023324"/>
    </source>
</evidence>
<feature type="domain" description="Plant heme peroxidase family profile" evidence="15">
    <location>
        <begin position="227"/>
        <end position="408"/>
    </location>
</feature>
<evidence type="ECO:0000256" key="8">
    <source>
        <dbReference type="ARBA" id="ARBA00022958"/>
    </source>
</evidence>
<feature type="chain" id="PRO_5043171132" description="L-ascorbate peroxidase" evidence="14">
    <location>
        <begin position="23"/>
        <end position="408"/>
    </location>
</feature>
<dbReference type="FunFam" id="1.10.520.10:FF:000003">
    <property type="entry name" value="Cytosolic ascorbate peroxidase"/>
    <property type="match status" value="1"/>
</dbReference>
<comment type="catalytic activity">
    <reaction evidence="12">
        <text>L-ascorbate + H2O2 = L-dehydroascorbate + 2 H2O</text>
        <dbReference type="Rhea" id="RHEA:22996"/>
        <dbReference type="ChEBI" id="CHEBI:15377"/>
        <dbReference type="ChEBI" id="CHEBI:16240"/>
        <dbReference type="ChEBI" id="CHEBI:38290"/>
        <dbReference type="ChEBI" id="CHEBI:58539"/>
        <dbReference type="EC" id="1.11.1.11"/>
    </reaction>
</comment>
<dbReference type="FunFam" id="1.10.420.10:FF:000003">
    <property type="entry name" value="L-ascorbate peroxidase, cytosolic"/>
    <property type="match status" value="1"/>
</dbReference>
<dbReference type="SMR" id="A0A3B6AR02"/>
<keyword evidence="5" id="KW-0349">Heme</keyword>
<sequence>MHASPACRWLVVAHSLLTSAPSENSQALWLTDRPTWPAQSWPTTWRPSPAESPVFTLPNYPNTLLHRRPHEGRTVPRNFQARPCDPSALVAARSPDPAAAVALPEASGPVYISARGPVASIVFTPAPPPPPHTHRTRLTFSAHHHRRERAPAMAAKCYPTVSDEYLAAVAKAKRKLRGFIAEKNCAPLMLRLAWHSAGTFDVATKTGGPFGTMKCPAELAHGANAGLDIAVRLLEPIKEQFPILSYADFYQLAGVVAVEVTGGPEVPFHPGRQDKPEPPPEGRLPDATQGSDHLRQVFSTQMGLSDQDIVALSGGHTLGRCHKERSGFEGAWTANPLIFDNSYFTELLCGEKEGLLQLPTDKTLLTDPAFRPLVDKYAADEDAFFADYAEAHLKLSELGFGEAVEGCC</sequence>
<dbReference type="Proteomes" id="UP000019116">
    <property type="component" value="Chromosome 2A"/>
</dbReference>
<dbReference type="PRINTS" id="PR00459">
    <property type="entry name" value="ASPEROXIDASE"/>
</dbReference>
<dbReference type="Gramene" id="TraesCS2A02G082100.1">
    <property type="protein sequence ID" value="TraesCS2A02G082100.1"/>
    <property type="gene ID" value="TraesCS2A02G082100"/>
</dbReference>
<dbReference type="GO" id="GO:0004601">
    <property type="term" value="F:peroxidase activity"/>
    <property type="evidence" value="ECO:0000318"/>
    <property type="project" value="GO_Central"/>
</dbReference>
<evidence type="ECO:0000256" key="6">
    <source>
        <dbReference type="ARBA" id="ARBA00022723"/>
    </source>
</evidence>
<dbReference type="OMA" id="PHEGRTV"/>
<dbReference type="Gene3D" id="1.10.420.10">
    <property type="entry name" value="Peroxidase, domain 2"/>
    <property type="match status" value="1"/>
</dbReference>
<evidence type="ECO:0000256" key="4">
    <source>
        <dbReference type="ARBA" id="ARBA00022559"/>
    </source>
</evidence>
<dbReference type="Gramene" id="TraesROB_scaffold_060052_01G000200.1">
    <property type="protein sequence ID" value="TraesROB_scaffold_060052_01G000200.1"/>
    <property type="gene ID" value="TraesROB_scaffold_060052_01G000200"/>
</dbReference>
<dbReference type="PaxDb" id="4565-Traes_2AS_007D8F7BD.1"/>
<dbReference type="InterPro" id="IPR010255">
    <property type="entry name" value="Haem_peroxidase_sf"/>
</dbReference>
<dbReference type="CDD" id="cd00691">
    <property type="entry name" value="ascorbate_peroxidase"/>
    <property type="match status" value="1"/>
</dbReference>
<keyword evidence="17" id="KW-1185">Reference proteome</keyword>
<reference evidence="16" key="2">
    <citation type="submission" date="2018-10" db="UniProtKB">
        <authorList>
            <consortium name="EnsemblPlants"/>
        </authorList>
    </citation>
    <scope>IDENTIFICATION</scope>
</reference>
<keyword evidence="14" id="KW-0732">Signal</keyword>
<evidence type="ECO:0000256" key="1">
    <source>
        <dbReference type="ARBA" id="ARBA00001970"/>
    </source>
</evidence>
<dbReference type="Gramene" id="TraesKAR2A01G0033270.1">
    <property type="protein sequence ID" value="cds.TraesKAR2A01G0033270.1"/>
    <property type="gene ID" value="TraesKAR2A01G0033270"/>
</dbReference>
<name>A0A3B6AR02_WHEAT</name>
<feature type="compositionally biased region" description="Basic and acidic residues" evidence="13">
    <location>
        <begin position="271"/>
        <end position="284"/>
    </location>
</feature>
<proteinExistence type="inferred from homology"/>
<keyword evidence="10" id="KW-0408">Iron</keyword>
<dbReference type="Gramene" id="TraesWEE_scaffold_086866_01G000200.1">
    <property type="protein sequence ID" value="TraesWEE_scaffold_086866_01G000200.1"/>
    <property type="gene ID" value="TraesWEE_scaffold_086866_01G000200"/>
</dbReference>
<evidence type="ECO:0000256" key="12">
    <source>
        <dbReference type="ARBA" id="ARBA00047994"/>
    </source>
</evidence>
<keyword evidence="8" id="KW-0630">Potassium</keyword>
<organism evidence="16">
    <name type="scientific">Triticum aestivum</name>
    <name type="common">Wheat</name>
    <dbReference type="NCBI Taxonomy" id="4565"/>
    <lineage>
        <taxon>Eukaryota</taxon>
        <taxon>Viridiplantae</taxon>
        <taxon>Streptophyta</taxon>
        <taxon>Embryophyta</taxon>
        <taxon>Tracheophyta</taxon>
        <taxon>Spermatophyta</taxon>
        <taxon>Magnoliopsida</taxon>
        <taxon>Liliopsida</taxon>
        <taxon>Poales</taxon>
        <taxon>Poaceae</taxon>
        <taxon>BOP clade</taxon>
        <taxon>Pooideae</taxon>
        <taxon>Triticodae</taxon>
        <taxon>Triticeae</taxon>
        <taxon>Triticinae</taxon>
        <taxon>Triticum</taxon>
    </lineage>
</organism>
<reference evidence="16" key="1">
    <citation type="submission" date="2018-08" db="EMBL/GenBank/DDBJ databases">
        <authorList>
            <person name="Rossello M."/>
        </authorList>
    </citation>
    <scope>NUCLEOTIDE SEQUENCE [LARGE SCALE GENOMIC DNA]</scope>
    <source>
        <strain evidence="16">cv. Chinese Spring</strain>
    </source>
</reference>
<dbReference type="InterPro" id="IPR019794">
    <property type="entry name" value="Peroxidases_AS"/>
</dbReference>
<keyword evidence="4" id="KW-0575">Peroxidase</keyword>
<evidence type="ECO:0000256" key="2">
    <source>
        <dbReference type="ARBA" id="ARBA00006873"/>
    </source>
</evidence>
<dbReference type="GO" id="GO:0046872">
    <property type="term" value="F:metal ion binding"/>
    <property type="evidence" value="ECO:0007669"/>
    <property type="project" value="UniProtKB-KW"/>
</dbReference>
<feature type="region of interest" description="Disordered" evidence="13">
    <location>
        <begin position="265"/>
        <end position="289"/>
    </location>
</feature>
<dbReference type="Pfam" id="PF00141">
    <property type="entry name" value="peroxidase"/>
    <property type="match status" value="1"/>
</dbReference>
<dbReference type="PROSITE" id="PS50873">
    <property type="entry name" value="PEROXIDASE_4"/>
    <property type="match status" value="1"/>
</dbReference>
<dbReference type="GO" id="GO:0016688">
    <property type="term" value="F:L-ascorbate peroxidase activity"/>
    <property type="evidence" value="ECO:0007669"/>
    <property type="project" value="UniProtKB-EC"/>
</dbReference>
<dbReference type="PANTHER" id="PTHR31356:SF59">
    <property type="entry name" value="L-ASCORBATE PEROXIDASE 1, CYTOSOLIC"/>
    <property type="match status" value="1"/>
</dbReference>
<evidence type="ECO:0000256" key="7">
    <source>
        <dbReference type="ARBA" id="ARBA00022837"/>
    </source>
</evidence>
<comment type="cofactor">
    <cofactor evidence="1">
        <name>heme b</name>
        <dbReference type="ChEBI" id="CHEBI:60344"/>
    </cofactor>
</comment>
<evidence type="ECO:0000259" key="15">
    <source>
        <dbReference type="PROSITE" id="PS50873"/>
    </source>
</evidence>
<dbReference type="EC" id="1.11.1.11" evidence="3"/>
<dbReference type="InterPro" id="IPR002016">
    <property type="entry name" value="Haem_peroxidase"/>
</dbReference>
<evidence type="ECO:0000256" key="10">
    <source>
        <dbReference type="ARBA" id="ARBA00023004"/>
    </source>
</evidence>
<evidence type="ECO:0000256" key="5">
    <source>
        <dbReference type="ARBA" id="ARBA00022617"/>
    </source>
</evidence>
<dbReference type="PROSITE" id="PS00436">
    <property type="entry name" value="PEROXIDASE_2"/>
    <property type="match status" value="1"/>
</dbReference>
<evidence type="ECO:0000256" key="14">
    <source>
        <dbReference type="SAM" id="SignalP"/>
    </source>
</evidence>
<protein>
    <recommendedName>
        <fullName evidence="3">L-ascorbate peroxidase</fullName>
        <ecNumber evidence="3">1.11.1.11</ecNumber>
    </recommendedName>
</protein>
<dbReference type="GO" id="GO:0042744">
    <property type="term" value="P:hydrogen peroxide catabolic process"/>
    <property type="evidence" value="ECO:0000318"/>
    <property type="project" value="GO_Central"/>
</dbReference>
<keyword evidence="9" id="KW-0560">Oxidoreductase</keyword>
<dbReference type="Gramene" id="TraesCAD_scaffold_025330_01G000200.1">
    <property type="protein sequence ID" value="TraesCAD_scaffold_025330_01G000200.1"/>
    <property type="gene ID" value="TraesCAD_scaffold_025330_01G000200"/>
</dbReference>
<dbReference type="GO" id="GO:0020037">
    <property type="term" value="F:heme binding"/>
    <property type="evidence" value="ECO:0007669"/>
    <property type="project" value="InterPro"/>
</dbReference>
<keyword evidence="11" id="KW-0376">Hydrogen peroxide</keyword>
<dbReference type="STRING" id="4565.A0A3B6AR02"/>
<keyword evidence="7" id="KW-0106">Calcium</keyword>
<dbReference type="OrthoDB" id="2859658at2759"/>
<dbReference type="GO" id="GO:0034599">
    <property type="term" value="P:cellular response to oxidative stress"/>
    <property type="evidence" value="ECO:0000318"/>
    <property type="project" value="GO_Central"/>
</dbReference>
<dbReference type="InterPro" id="IPR002207">
    <property type="entry name" value="Peroxidase_I"/>
</dbReference>
<evidence type="ECO:0000313" key="17">
    <source>
        <dbReference type="Proteomes" id="UP000019116"/>
    </source>
</evidence>
<dbReference type="GO" id="GO:0009507">
    <property type="term" value="C:chloroplast"/>
    <property type="evidence" value="ECO:0000318"/>
    <property type="project" value="GO_Central"/>
</dbReference>
<accession>A0A3B6AR02</accession>
<dbReference type="Gramene" id="TraesRN2A0100122200.1">
    <property type="protein sequence ID" value="TraesRN2A0100122200.1"/>
    <property type="gene ID" value="TraesRN2A0100122200"/>
</dbReference>
<feature type="signal peptide" evidence="14">
    <location>
        <begin position="1"/>
        <end position="22"/>
    </location>
</feature>
<dbReference type="GO" id="GO:0000302">
    <property type="term" value="P:response to reactive oxygen species"/>
    <property type="evidence" value="ECO:0000318"/>
    <property type="project" value="GO_Central"/>
</dbReference>
<dbReference type="InterPro" id="IPR044831">
    <property type="entry name" value="Ccp1-like"/>
</dbReference>
<evidence type="ECO:0000256" key="9">
    <source>
        <dbReference type="ARBA" id="ARBA00023002"/>
    </source>
</evidence>
<dbReference type="InterPro" id="IPR019793">
    <property type="entry name" value="Peroxidases_heam-ligand_BS"/>
</dbReference>
<dbReference type="Gene3D" id="1.10.520.10">
    <property type="match status" value="1"/>
</dbReference>
<dbReference type="PRINTS" id="PR00458">
    <property type="entry name" value="PEROXIDASE"/>
</dbReference>
<evidence type="ECO:0000313" key="16">
    <source>
        <dbReference type="EnsemblPlants" id="TraesCS2A02G082100.1"/>
    </source>
</evidence>